<dbReference type="GO" id="GO:0005654">
    <property type="term" value="C:nucleoplasm"/>
    <property type="evidence" value="ECO:0007669"/>
    <property type="project" value="TreeGrafter"/>
</dbReference>
<keyword evidence="6" id="KW-0805">Transcription regulation</keyword>
<name>A0A1B0DFG9_PHLPP</name>
<keyword evidence="11" id="KW-1185">Reference proteome</keyword>
<keyword evidence="3" id="KW-0677">Repeat</keyword>
<organism evidence="10 11">
    <name type="scientific">Phlebotomus papatasi</name>
    <name type="common">Sandfly</name>
    <dbReference type="NCBI Taxonomy" id="29031"/>
    <lineage>
        <taxon>Eukaryota</taxon>
        <taxon>Metazoa</taxon>
        <taxon>Ecdysozoa</taxon>
        <taxon>Arthropoda</taxon>
        <taxon>Hexapoda</taxon>
        <taxon>Insecta</taxon>
        <taxon>Pterygota</taxon>
        <taxon>Neoptera</taxon>
        <taxon>Endopterygota</taxon>
        <taxon>Diptera</taxon>
        <taxon>Nematocera</taxon>
        <taxon>Psychodoidea</taxon>
        <taxon>Psychodidae</taxon>
        <taxon>Phlebotomus</taxon>
        <taxon>Phlebotomus</taxon>
    </lineage>
</organism>
<dbReference type="SUPFAM" id="SSF57667">
    <property type="entry name" value="beta-beta-alpha zinc fingers"/>
    <property type="match status" value="4"/>
</dbReference>
<feature type="domain" description="C2H2-type" evidence="9">
    <location>
        <begin position="75"/>
        <end position="102"/>
    </location>
</feature>
<dbReference type="FunFam" id="3.30.160.60:FF:000110">
    <property type="entry name" value="Zinc finger protein-like"/>
    <property type="match status" value="1"/>
</dbReference>
<evidence type="ECO:0000256" key="3">
    <source>
        <dbReference type="ARBA" id="ARBA00022737"/>
    </source>
</evidence>
<evidence type="ECO:0000259" key="9">
    <source>
        <dbReference type="PROSITE" id="PS50157"/>
    </source>
</evidence>
<accession>A0A1B0DFG9</accession>
<evidence type="ECO:0000256" key="4">
    <source>
        <dbReference type="ARBA" id="ARBA00022771"/>
    </source>
</evidence>
<keyword evidence="2" id="KW-0479">Metal-binding</keyword>
<evidence type="ECO:0000256" key="2">
    <source>
        <dbReference type="ARBA" id="ARBA00022723"/>
    </source>
</evidence>
<reference evidence="10" key="1">
    <citation type="submission" date="2022-08" db="UniProtKB">
        <authorList>
            <consortium name="EnsemblMetazoa"/>
        </authorList>
    </citation>
    <scope>IDENTIFICATION</scope>
    <source>
        <strain evidence="10">Israel</strain>
    </source>
</reference>
<evidence type="ECO:0000256" key="6">
    <source>
        <dbReference type="ARBA" id="ARBA00023015"/>
    </source>
</evidence>
<dbReference type="GO" id="GO:0000978">
    <property type="term" value="F:RNA polymerase II cis-regulatory region sequence-specific DNA binding"/>
    <property type="evidence" value="ECO:0007669"/>
    <property type="project" value="TreeGrafter"/>
</dbReference>
<dbReference type="GO" id="GO:0008270">
    <property type="term" value="F:zinc ion binding"/>
    <property type="evidence" value="ECO:0007669"/>
    <property type="project" value="UniProtKB-KW"/>
</dbReference>
<feature type="domain" description="C2H2-type" evidence="9">
    <location>
        <begin position="102"/>
        <end position="129"/>
    </location>
</feature>
<dbReference type="EMBL" id="AJVK01005779">
    <property type="status" value="NOT_ANNOTATED_CDS"/>
    <property type="molecule type" value="Genomic_DNA"/>
</dbReference>
<feature type="domain" description="C2H2-type" evidence="9">
    <location>
        <begin position="250"/>
        <end position="277"/>
    </location>
</feature>
<proteinExistence type="predicted"/>
<protein>
    <recommendedName>
        <fullName evidence="9">C2H2-type domain-containing protein</fullName>
    </recommendedName>
</protein>
<dbReference type="VEuPathDB" id="VectorBase:PPAI006778"/>
<dbReference type="PROSITE" id="PS00028">
    <property type="entry name" value="ZINC_FINGER_C2H2_1"/>
    <property type="match status" value="7"/>
</dbReference>
<evidence type="ECO:0000313" key="11">
    <source>
        <dbReference type="Proteomes" id="UP000092462"/>
    </source>
</evidence>
<keyword evidence="8" id="KW-0539">Nucleus</keyword>
<feature type="domain" description="C2H2-type" evidence="9">
    <location>
        <begin position="195"/>
        <end position="221"/>
    </location>
</feature>
<dbReference type="PANTHER" id="PTHR24399:SF70">
    <property type="entry name" value="C2H2-TYPE DOMAIN-CONTAINING PROTEIN"/>
    <property type="match status" value="1"/>
</dbReference>
<dbReference type="Pfam" id="PF00096">
    <property type="entry name" value="zf-C2H2"/>
    <property type="match status" value="3"/>
</dbReference>
<dbReference type="Pfam" id="PF12874">
    <property type="entry name" value="zf-met"/>
    <property type="match status" value="1"/>
</dbReference>
<dbReference type="FunFam" id="3.30.160.60:FF:000446">
    <property type="entry name" value="Zinc finger protein"/>
    <property type="match status" value="1"/>
</dbReference>
<dbReference type="EMBL" id="AJVK01005780">
    <property type="status" value="NOT_ANNOTATED_CDS"/>
    <property type="molecule type" value="Genomic_DNA"/>
</dbReference>
<dbReference type="EnsemblMetazoa" id="PPAI006778-RA">
    <property type="protein sequence ID" value="PPAI006778-PA"/>
    <property type="gene ID" value="PPAI006778"/>
</dbReference>
<keyword evidence="4" id="KW-0863">Zinc-finger</keyword>
<dbReference type="SMART" id="SM00355">
    <property type="entry name" value="ZnF_C2H2"/>
    <property type="match status" value="9"/>
</dbReference>
<dbReference type="AlphaFoldDB" id="A0A1B0DFG9"/>
<dbReference type="VEuPathDB" id="VectorBase:PPAPM1_010329"/>
<feature type="domain" description="C2H2-type" evidence="9">
    <location>
        <begin position="131"/>
        <end position="158"/>
    </location>
</feature>
<dbReference type="InterPro" id="IPR013087">
    <property type="entry name" value="Znf_C2H2_type"/>
</dbReference>
<evidence type="ECO:0000256" key="1">
    <source>
        <dbReference type="ARBA" id="ARBA00004123"/>
    </source>
</evidence>
<comment type="subcellular location">
    <subcellularLocation>
        <location evidence="1">Nucleus</location>
    </subcellularLocation>
</comment>
<dbReference type="Proteomes" id="UP000092462">
    <property type="component" value="Unassembled WGS sequence"/>
</dbReference>
<sequence>MDAFYENLGIIQSNTNTTKETETGKDEVFLDYSIVKEEYSMQEDAPDSSTNQKTLEETHREALQFVINELEKKNHKCSECDQEFCYMSDLKRHSVVHTSDKLHCPHCPRAFVHQMSLKKHLVSHSAAQEPQPCRICGKMFSTSQSLRAHGERHSLDKKYECEKCGKKFTDKQDLKRHIQRIHHGKNSSKLSGKTFTCHCGKTFYNKTLYDRHKVTHSEIKTIPCPICSNKFKSVLHLRSHLLVHSDEKPFQCRVCKMTFKKKSILKQHATTHTGSTPNCPYCRIPLRSAVGVKKHIEIFHRGLPEDIPDNFSADNPISCTICSKVCKNLETLKAHYNLQKHELMHNINEEILGDEHHQATKIKIEDTEMPTETQVELESITIKSEPE</sequence>
<dbReference type="InterPro" id="IPR036236">
    <property type="entry name" value="Znf_C2H2_sf"/>
</dbReference>
<dbReference type="Gene3D" id="3.30.160.60">
    <property type="entry name" value="Classic Zinc Finger"/>
    <property type="match status" value="6"/>
</dbReference>
<feature type="domain" description="C2H2-type" evidence="9">
    <location>
        <begin position="222"/>
        <end position="249"/>
    </location>
</feature>
<evidence type="ECO:0000313" key="10">
    <source>
        <dbReference type="EnsemblMetazoa" id="PPAI006778-PA"/>
    </source>
</evidence>
<evidence type="ECO:0000256" key="7">
    <source>
        <dbReference type="ARBA" id="ARBA00023163"/>
    </source>
</evidence>
<keyword evidence="5" id="KW-0862">Zinc</keyword>
<evidence type="ECO:0000256" key="8">
    <source>
        <dbReference type="ARBA" id="ARBA00023242"/>
    </source>
</evidence>
<dbReference type="PANTHER" id="PTHR24399">
    <property type="entry name" value="ZINC FINGER AND BTB DOMAIN-CONTAINING"/>
    <property type="match status" value="1"/>
</dbReference>
<dbReference type="GO" id="GO:0001227">
    <property type="term" value="F:DNA-binding transcription repressor activity, RNA polymerase II-specific"/>
    <property type="evidence" value="ECO:0007669"/>
    <property type="project" value="TreeGrafter"/>
</dbReference>
<feature type="domain" description="C2H2-type" evidence="9">
    <location>
        <begin position="159"/>
        <end position="187"/>
    </location>
</feature>
<keyword evidence="7" id="KW-0804">Transcription</keyword>
<dbReference type="PROSITE" id="PS50157">
    <property type="entry name" value="ZINC_FINGER_C2H2_2"/>
    <property type="match status" value="7"/>
</dbReference>
<evidence type="ECO:0000256" key="5">
    <source>
        <dbReference type="ARBA" id="ARBA00022833"/>
    </source>
</evidence>